<dbReference type="OrthoDB" id="5229017at2759"/>
<dbReference type="EMBL" id="ML742242">
    <property type="protein sequence ID" value="KAE8146776.1"/>
    <property type="molecule type" value="Genomic_DNA"/>
</dbReference>
<gene>
    <name evidence="1" type="ORF">BDV25DRAFT_169602</name>
</gene>
<sequence>MHNTSFAIAIYQWILLDYDDMAKLNSFYEEYESFWNVVPKMSTMSTSTYSSTGFTSHHDHQSLFPPKLTPTRRLDIQTYTQRPTQETYRLAVRDGHQYTPSYNTYYGARNSQTAILEFENHDETDDLLQPDFETCPRGPARTTRKKLFGANGWLGVTAEVEEVSHEKQITKKIHGLGKKIKQQVGELAEDIAKAAPQAFVHELRREKAPAASTVHISLDPPTQAKLYSELEVMICVSANAFLLEQYKDGRLSSASIAKVSSFWETKNRPQVTEFQFDQATQRRLIFSNKRKLGFHGESSTNPVRLNSNLRNWEAIAKEMNVRTFCAPDSAIRKHLHDVHRLLEMLGAPLVTLMVLQNLEMRTVSMMKDRLEKNYRVDGRDSTSSIGSPQGS</sequence>
<dbReference type="Proteomes" id="UP000325780">
    <property type="component" value="Unassembled WGS sequence"/>
</dbReference>
<dbReference type="AlphaFoldDB" id="A0A5N6TK96"/>
<accession>A0A5N6TK96</accession>
<name>A0A5N6TK96_ASPAV</name>
<proteinExistence type="predicted"/>
<organism evidence="1 2">
    <name type="scientific">Aspergillus avenaceus</name>
    <dbReference type="NCBI Taxonomy" id="36643"/>
    <lineage>
        <taxon>Eukaryota</taxon>
        <taxon>Fungi</taxon>
        <taxon>Dikarya</taxon>
        <taxon>Ascomycota</taxon>
        <taxon>Pezizomycotina</taxon>
        <taxon>Eurotiomycetes</taxon>
        <taxon>Eurotiomycetidae</taxon>
        <taxon>Eurotiales</taxon>
        <taxon>Aspergillaceae</taxon>
        <taxon>Aspergillus</taxon>
        <taxon>Aspergillus subgen. Circumdati</taxon>
    </lineage>
</organism>
<evidence type="ECO:0000313" key="2">
    <source>
        <dbReference type="Proteomes" id="UP000325780"/>
    </source>
</evidence>
<keyword evidence="2" id="KW-1185">Reference proteome</keyword>
<evidence type="ECO:0000313" key="1">
    <source>
        <dbReference type="EMBL" id="KAE8146776.1"/>
    </source>
</evidence>
<protein>
    <submittedName>
        <fullName evidence="1">Uncharacterized protein</fullName>
    </submittedName>
</protein>
<reference evidence="1 2" key="1">
    <citation type="submission" date="2019-04" db="EMBL/GenBank/DDBJ databases">
        <title>Friends and foes A comparative genomics study of 23 Aspergillus species from section Flavi.</title>
        <authorList>
            <consortium name="DOE Joint Genome Institute"/>
            <person name="Kjaerbolling I."/>
            <person name="Vesth T."/>
            <person name="Frisvad J.C."/>
            <person name="Nybo J.L."/>
            <person name="Theobald S."/>
            <person name="Kildgaard S."/>
            <person name="Isbrandt T."/>
            <person name="Kuo A."/>
            <person name="Sato A."/>
            <person name="Lyhne E.K."/>
            <person name="Kogle M.E."/>
            <person name="Wiebenga A."/>
            <person name="Kun R.S."/>
            <person name="Lubbers R.J."/>
            <person name="Makela M.R."/>
            <person name="Barry K."/>
            <person name="Chovatia M."/>
            <person name="Clum A."/>
            <person name="Daum C."/>
            <person name="Haridas S."/>
            <person name="He G."/>
            <person name="LaButti K."/>
            <person name="Lipzen A."/>
            <person name="Mondo S."/>
            <person name="Riley R."/>
            <person name="Salamov A."/>
            <person name="Simmons B.A."/>
            <person name="Magnuson J.K."/>
            <person name="Henrissat B."/>
            <person name="Mortensen U.H."/>
            <person name="Larsen T.O."/>
            <person name="Devries R.P."/>
            <person name="Grigoriev I.V."/>
            <person name="Machida M."/>
            <person name="Baker S.E."/>
            <person name="Andersen M.R."/>
        </authorList>
    </citation>
    <scope>NUCLEOTIDE SEQUENCE [LARGE SCALE GENOMIC DNA]</scope>
    <source>
        <strain evidence="1 2">IBT 18842</strain>
    </source>
</reference>